<accession>A0ABQ6MJC1</accession>
<feature type="non-terminal residue" evidence="1">
    <location>
        <position position="226"/>
    </location>
</feature>
<evidence type="ECO:0000313" key="2">
    <source>
        <dbReference type="Proteomes" id="UP001165060"/>
    </source>
</evidence>
<dbReference type="Proteomes" id="UP001165060">
    <property type="component" value="Unassembled WGS sequence"/>
</dbReference>
<name>A0ABQ6MJC1_9STRA</name>
<proteinExistence type="predicted"/>
<gene>
    <name evidence="1" type="ORF">TeGR_g11770</name>
</gene>
<comment type="caution">
    <text evidence="1">The sequence shown here is derived from an EMBL/GenBank/DDBJ whole genome shotgun (WGS) entry which is preliminary data.</text>
</comment>
<sequence length="226" mass="25602">MRVSVIAHLLHEQSFPPPRSPSAAATTRELVKAAELGVRRPRSEVGAVHGEVLTLLFRAAFCMGSADGRATNRGCREVMGRASPRPGGEGRVWRDGRANQAAELPGAFRARLGHFAGCPTWRDAALFWQRRYERELSFQPYLLSLRRKMEREKEIETGVLNRTCTAWARPMMQLMVDIWQQEFAMDKKQELLGKYVLKCVELKPSHVFAAWKKWASAERHARAGSD</sequence>
<protein>
    <submittedName>
        <fullName evidence="1">Uncharacterized protein</fullName>
    </submittedName>
</protein>
<organism evidence="1 2">
    <name type="scientific">Tetraparma gracilis</name>
    <dbReference type="NCBI Taxonomy" id="2962635"/>
    <lineage>
        <taxon>Eukaryota</taxon>
        <taxon>Sar</taxon>
        <taxon>Stramenopiles</taxon>
        <taxon>Ochrophyta</taxon>
        <taxon>Bolidophyceae</taxon>
        <taxon>Parmales</taxon>
        <taxon>Triparmaceae</taxon>
        <taxon>Tetraparma</taxon>
    </lineage>
</organism>
<dbReference type="EMBL" id="BRYB01005626">
    <property type="protein sequence ID" value="GMI26927.1"/>
    <property type="molecule type" value="Genomic_DNA"/>
</dbReference>
<reference evidence="1 2" key="1">
    <citation type="journal article" date="2023" name="Commun. Biol.">
        <title>Genome analysis of Parmales, the sister group of diatoms, reveals the evolutionary specialization of diatoms from phago-mixotrophs to photoautotrophs.</title>
        <authorList>
            <person name="Ban H."/>
            <person name="Sato S."/>
            <person name="Yoshikawa S."/>
            <person name="Yamada K."/>
            <person name="Nakamura Y."/>
            <person name="Ichinomiya M."/>
            <person name="Sato N."/>
            <person name="Blanc-Mathieu R."/>
            <person name="Endo H."/>
            <person name="Kuwata A."/>
            <person name="Ogata H."/>
        </authorList>
    </citation>
    <scope>NUCLEOTIDE SEQUENCE [LARGE SCALE GENOMIC DNA]</scope>
</reference>
<evidence type="ECO:0000313" key="1">
    <source>
        <dbReference type="EMBL" id="GMI26927.1"/>
    </source>
</evidence>
<keyword evidence="2" id="KW-1185">Reference proteome</keyword>